<evidence type="ECO:0000313" key="12">
    <source>
        <dbReference type="Proteomes" id="UP000287547"/>
    </source>
</evidence>
<dbReference type="EMBL" id="QHKI01000007">
    <property type="protein sequence ID" value="RSM86863.1"/>
    <property type="molecule type" value="Genomic_DNA"/>
</dbReference>
<dbReference type="RefSeq" id="WP_037263012.1">
    <property type="nucleotide sequence ID" value="NZ_QHKI01000007.1"/>
</dbReference>
<keyword evidence="7 10" id="KW-0067">ATP-binding</keyword>
<dbReference type="GO" id="GO:0005737">
    <property type="term" value="C:cytoplasm"/>
    <property type="evidence" value="ECO:0007669"/>
    <property type="project" value="TreeGrafter"/>
</dbReference>
<name>A0A428ZFI3_KIBAR</name>
<evidence type="ECO:0000256" key="8">
    <source>
        <dbReference type="ARBA" id="ARBA00023064"/>
    </source>
</evidence>
<dbReference type="OrthoDB" id="9795716at2"/>
<dbReference type="AlphaFoldDB" id="A0A428ZFI3"/>
<comment type="pathway">
    <text evidence="1">Carbohydrate acid metabolism.</text>
</comment>
<gene>
    <name evidence="11" type="ORF">DMH04_11415</name>
</gene>
<evidence type="ECO:0000256" key="2">
    <source>
        <dbReference type="ARBA" id="ARBA00008420"/>
    </source>
</evidence>
<evidence type="ECO:0000256" key="5">
    <source>
        <dbReference type="ARBA" id="ARBA00022741"/>
    </source>
</evidence>
<dbReference type="GO" id="GO:0046316">
    <property type="term" value="F:gluconokinase activity"/>
    <property type="evidence" value="ECO:0007669"/>
    <property type="project" value="UniProtKB-EC"/>
</dbReference>
<evidence type="ECO:0000256" key="4">
    <source>
        <dbReference type="ARBA" id="ARBA00022679"/>
    </source>
</evidence>
<proteinExistence type="inferred from homology"/>
<dbReference type="InterPro" id="IPR027417">
    <property type="entry name" value="P-loop_NTPase"/>
</dbReference>
<keyword evidence="5 10" id="KW-0547">Nucleotide-binding</keyword>
<evidence type="ECO:0000313" key="11">
    <source>
        <dbReference type="EMBL" id="RSM86863.1"/>
    </source>
</evidence>
<dbReference type="InterPro" id="IPR031322">
    <property type="entry name" value="Shikimate/glucono_kinase"/>
</dbReference>
<keyword evidence="4 10" id="KW-0808">Transferase</keyword>
<comment type="similarity">
    <text evidence="2 10">Belongs to the gluconokinase GntK/GntV family.</text>
</comment>
<sequence length="161" mass="17630">MMVIVVMGVSGAGKTTVGRELAKRLGVDYAEADEFHPPENIAKMSAGTPLTDDDRWPWLQAIAAWISDHQQTSGVVTSSALKRKYRDVLRTGGEVFFVHLDGTRELIAERLAARKGHFMPPALLDSQIADLEPLQPDERGVVLDIDAEPDELVEAAVRAAR</sequence>
<dbReference type="FunFam" id="3.40.50.300:FF:000522">
    <property type="entry name" value="Gluconokinase"/>
    <property type="match status" value="1"/>
</dbReference>
<dbReference type="PANTHER" id="PTHR43442">
    <property type="entry name" value="GLUCONOKINASE-RELATED"/>
    <property type="match status" value="1"/>
</dbReference>
<evidence type="ECO:0000256" key="7">
    <source>
        <dbReference type="ARBA" id="ARBA00022840"/>
    </source>
</evidence>
<dbReference type="PANTHER" id="PTHR43442:SF3">
    <property type="entry name" value="GLUCONOKINASE-RELATED"/>
    <property type="match status" value="1"/>
</dbReference>
<dbReference type="InterPro" id="IPR006001">
    <property type="entry name" value="Therm_gnt_kin"/>
</dbReference>
<keyword evidence="6 10" id="KW-0418">Kinase</keyword>
<dbReference type="Gene3D" id="3.40.50.300">
    <property type="entry name" value="P-loop containing nucleotide triphosphate hydrolases"/>
    <property type="match status" value="1"/>
</dbReference>
<evidence type="ECO:0000256" key="1">
    <source>
        <dbReference type="ARBA" id="ARBA00004761"/>
    </source>
</evidence>
<dbReference type="CDD" id="cd02021">
    <property type="entry name" value="GntK"/>
    <property type="match status" value="1"/>
</dbReference>
<dbReference type="SUPFAM" id="SSF52540">
    <property type="entry name" value="P-loop containing nucleoside triphosphate hydrolases"/>
    <property type="match status" value="1"/>
</dbReference>
<dbReference type="Proteomes" id="UP000287547">
    <property type="component" value="Unassembled WGS sequence"/>
</dbReference>
<organism evidence="11 12">
    <name type="scientific">Kibdelosporangium aridum</name>
    <dbReference type="NCBI Taxonomy" id="2030"/>
    <lineage>
        <taxon>Bacteria</taxon>
        <taxon>Bacillati</taxon>
        <taxon>Actinomycetota</taxon>
        <taxon>Actinomycetes</taxon>
        <taxon>Pseudonocardiales</taxon>
        <taxon>Pseudonocardiaceae</taxon>
        <taxon>Kibdelosporangium</taxon>
    </lineage>
</organism>
<comment type="catalytic activity">
    <reaction evidence="9 10">
        <text>D-gluconate + ATP = 6-phospho-D-gluconate + ADP + H(+)</text>
        <dbReference type="Rhea" id="RHEA:19433"/>
        <dbReference type="ChEBI" id="CHEBI:15378"/>
        <dbReference type="ChEBI" id="CHEBI:18391"/>
        <dbReference type="ChEBI" id="CHEBI:30616"/>
        <dbReference type="ChEBI" id="CHEBI:58759"/>
        <dbReference type="ChEBI" id="CHEBI:456216"/>
        <dbReference type="EC" id="2.7.1.12"/>
    </reaction>
</comment>
<comment type="caution">
    <text evidence="11">The sequence shown here is derived from an EMBL/GenBank/DDBJ whole genome shotgun (WGS) entry which is preliminary data.</text>
</comment>
<dbReference type="GO" id="GO:0005524">
    <property type="term" value="F:ATP binding"/>
    <property type="evidence" value="ECO:0007669"/>
    <property type="project" value="UniProtKB-KW"/>
</dbReference>
<dbReference type="Pfam" id="PF01202">
    <property type="entry name" value="SKI"/>
    <property type="match status" value="1"/>
</dbReference>
<evidence type="ECO:0000256" key="3">
    <source>
        <dbReference type="ARBA" id="ARBA00012054"/>
    </source>
</evidence>
<protein>
    <recommendedName>
        <fullName evidence="3 10">Gluconokinase</fullName>
        <ecNumber evidence="3 10">2.7.1.12</ecNumber>
    </recommendedName>
</protein>
<evidence type="ECO:0000256" key="10">
    <source>
        <dbReference type="RuleBase" id="RU363066"/>
    </source>
</evidence>
<dbReference type="GO" id="GO:0019521">
    <property type="term" value="P:D-gluconate metabolic process"/>
    <property type="evidence" value="ECO:0007669"/>
    <property type="project" value="UniProtKB-KW"/>
</dbReference>
<dbReference type="NCBIfam" id="TIGR01313">
    <property type="entry name" value="therm_gnt_kin"/>
    <property type="match status" value="1"/>
</dbReference>
<reference evidence="11 12" key="1">
    <citation type="submission" date="2018-05" db="EMBL/GenBank/DDBJ databases">
        <title>Evolution of GPA BGCs.</title>
        <authorList>
            <person name="Waglechner N."/>
            <person name="Wright G.D."/>
        </authorList>
    </citation>
    <scope>NUCLEOTIDE SEQUENCE [LARGE SCALE GENOMIC DNA]</scope>
    <source>
        <strain evidence="11 12">A82846</strain>
    </source>
</reference>
<keyword evidence="8" id="KW-0311">Gluconate utilization</keyword>
<evidence type="ECO:0000256" key="9">
    <source>
        <dbReference type="ARBA" id="ARBA00048090"/>
    </source>
</evidence>
<evidence type="ECO:0000256" key="6">
    <source>
        <dbReference type="ARBA" id="ARBA00022777"/>
    </source>
</evidence>
<accession>A0A428ZFI3</accession>
<dbReference type="EC" id="2.7.1.12" evidence="3 10"/>